<dbReference type="OrthoDB" id="5325276at2759"/>
<name>A0A438MQH9_EXOME</name>
<evidence type="ECO:0000313" key="2">
    <source>
        <dbReference type="EMBL" id="RVX65874.1"/>
    </source>
</evidence>
<feature type="compositionally biased region" description="Polar residues" evidence="1">
    <location>
        <begin position="66"/>
        <end position="91"/>
    </location>
</feature>
<proteinExistence type="predicted"/>
<feature type="region of interest" description="Disordered" evidence="1">
    <location>
        <begin position="45"/>
        <end position="92"/>
    </location>
</feature>
<dbReference type="Proteomes" id="UP000288859">
    <property type="component" value="Unassembled WGS sequence"/>
</dbReference>
<comment type="caution">
    <text evidence="2">The sequence shown here is derived from an EMBL/GenBank/DDBJ whole genome shotgun (WGS) entry which is preliminary data.</text>
</comment>
<reference evidence="2 3" key="1">
    <citation type="submission" date="2017-03" db="EMBL/GenBank/DDBJ databases">
        <title>Genomes of endolithic fungi from Antarctica.</title>
        <authorList>
            <person name="Coleine C."/>
            <person name="Masonjones S."/>
            <person name="Stajich J.E."/>
        </authorList>
    </citation>
    <scope>NUCLEOTIDE SEQUENCE [LARGE SCALE GENOMIC DNA]</scope>
    <source>
        <strain evidence="2 3">CCFEE 6314</strain>
    </source>
</reference>
<gene>
    <name evidence="2" type="ORF">B0A52_10287</name>
</gene>
<organism evidence="2 3">
    <name type="scientific">Exophiala mesophila</name>
    <name type="common">Black yeast-like fungus</name>
    <dbReference type="NCBI Taxonomy" id="212818"/>
    <lineage>
        <taxon>Eukaryota</taxon>
        <taxon>Fungi</taxon>
        <taxon>Dikarya</taxon>
        <taxon>Ascomycota</taxon>
        <taxon>Pezizomycotina</taxon>
        <taxon>Eurotiomycetes</taxon>
        <taxon>Chaetothyriomycetidae</taxon>
        <taxon>Chaetothyriales</taxon>
        <taxon>Herpotrichiellaceae</taxon>
        <taxon>Exophiala</taxon>
    </lineage>
</organism>
<dbReference type="AlphaFoldDB" id="A0A438MQH9"/>
<protein>
    <submittedName>
        <fullName evidence="2">Uncharacterized protein</fullName>
    </submittedName>
</protein>
<accession>A0A438MQH9</accession>
<evidence type="ECO:0000256" key="1">
    <source>
        <dbReference type="SAM" id="MobiDB-lite"/>
    </source>
</evidence>
<dbReference type="VEuPathDB" id="FungiDB:PV10_08985"/>
<evidence type="ECO:0000313" key="3">
    <source>
        <dbReference type="Proteomes" id="UP000288859"/>
    </source>
</evidence>
<dbReference type="EMBL" id="NAJM01000076">
    <property type="protein sequence ID" value="RVX65874.1"/>
    <property type="molecule type" value="Genomic_DNA"/>
</dbReference>
<sequence>MDASDIEKHFINPHLELVNRTRASTTESDPVDCSSTFRPPKHVILAPNDPSPLNPRYHTASVDPKITTNTTPTPRNSQNMKDQANPASPTMASDLEKTQGINAKTTQYPEPGTVHTTHHTDIDEAFHPAVTHETIHSHRVEVIQEEITRDIHIHHYYTYIQPIAVTEILPARHFLVNPQTGTKSEIPAPQGWVMPKDMQPGVPDMRHLVPTSRHYLVDEEYPTGIDEPAPEDMKSSSAGYLESIAYRSHQTVWSS</sequence>